<dbReference type="InterPro" id="IPR003594">
    <property type="entry name" value="HATPase_dom"/>
</dbReference>
<dbReference type="EC" id="2.7.13.3" evidence="3"/>
<keyword evidence="4" id="KW-0597">Phosphoprotein</keyword>
<sequence length="467" mass="51361">MIAIRTRILAPTLALFLIGSLVLGLLAVRDSHREIEGIYDAQLLQTARLLQGVLRQPGLERADWASLRQALDQAMERSAEGVLTHPYEIDVAFQIWSRDGRLLLRSDDAPALENPPAVGVQDFIVDGHEWCGVLLDDAEQGLLIWVGERDDLRQDLIQRIVQHALLPSLVGLPLLALVIWQLLGWGLRPLQRLARQLRARPVDSLEPLARGPLPPELEPVRSALDRLLQQLRNLLERERRFIADAAHELRTPLAILDIHARNARQADNDQERDEALAFLQQGVGRATRIASQLLTMARLEPEIDTRQPVDLPALVREELAELTPLALRQDVELVLEGEPACPVQGEEASLSILLQNLISNALTFTPPGSEVRVQVDALGQGVRLRVLDQGPGASEAELARLCDRFYSAGNPQGAGLGLAIVEMISRRLGASLRLSNRAEGGFCVELLFPLLGGARPGAPLEGLAGRR</sequence>
<dbReference type="InterPro" id="IPR005467">
    <property type="entry name" value="His_kinase_dom"/>
</dbReference>
<keyword evidence="6 12" id="KW-0812">Transmembrane</keyword>
<dbReference type="RefSeq" id="WP_172433557.1">
    <property type="nucleotide sequence ID" value="NZ_AP022642.1"/>
</dbReference>
<evidence type="ECO:0000256" key="7">
    <source>
        <dbReference type="ARBA" id="ARBA00022741"/>
    </source>
</evidence>
<dbReference type="GO" id="GO:0005524">
    <property type="term" value="F:ATP binding"/>
    <property type="evidence" value="ECO:0007669"/>
    <property type="project" value="UniProtKB-KW"/>
</dbReference>
<dbReference type="SMART" id="SM00387">
    <property type="entry name" value="HATPase_c"/>
    <property type="match status" value="1"/>
</dbReference>
<feature type="domain" description="Histidine kinase" evidence="13">
    <location>
        <begin position="244"/>
        <end position="452"/>
    </location>
</feature>
<evidence type="ECO:0000256" key="11">
    <source>
        <dbReference type="ARBA" id="ARBA00023012"/>
    </source>
</evidence>
<feature type="domain" description="HAMP" evidence="14">
    <location>
        <begin position="184"/>
        <end position="236"/>
    </location>
</feature>
<evidence type="ECO:0000313" key="16">
    <source>
        <dbReference type="Proteomes" id="UP000501237"/>
    </source>
</evidence>
<evidence type="ECO:0000256" key="4">
    <source>
        <dbReference type="ARBA" id="ARBA00022553"/>
    </source>
</evidence>
<dbReference type="Gene3D" id="3.30.565.10">
    <property type="entry name" value="Histidine kinase-like ATPase, C-terminal domain"/>
    <property type="match status" value="1"/>
</dbReference>
<name>A0A679GK04_9GAMM</name>
<dbReference type="Gene3D" id="1.10.287.130">
    <property type="match status" value="1"/>
</dbReference>
<dbReference type="Proteomes" id="UP000501237">
    <property type="component" value="Chromosome"/>
</dbReference>
<dbReference type="InterPro" id="IPR036890">
    <property type="entry name" value="HATPase_C_sf"/>
</dbReference>
<keyword evidence="7" id="KW-0547">Nucleotide-binding</keyword>
<dbReference type="SUPFAM" id="SSF47384">
    <property type="entry name" value="Homodimeric domain of signal transducing histidine kinase"/>
    <property type="match status" value="1"/>
</dbReference>
<evidence type="ECO:0000256" key="5">
    <source>
        <dbReference type="ARBA" id="ARBA00022679"/>
    </source>
</evidence>
<gene>
    <name evidence="15" type="ORF">PtoMrB4_26650</name>
</gene>
<dbReference type="InterPro" id="IPR003660">
    <property type="entry name" value="HAMP_dom"/>
</dbReference>
<keyword evidence="9" id="KW-0067">ATP-binding</keyword>
<evidence type="ECO:0000256" key="10">
    <source>
        <dbReference type="ARBA" id="ARBA00022989"/>
    </source>
</evidence>
<dbReference type="Pfam" id="PF02518">
    <property type="entry name" value="HATPase_c"/>
    <property type="match status" value="1"/>
</dbReference>
<dbReference type="AlphaFoldDB" id="A0A679GK04"/>
<dbReference type="InterPro" id="IPR036097">
    <property type="entry name" value="HisK_dim/P_sf"/>
</dbReference>
<keyword evidence="5" id="KW-0808">Transferase</keyword>
<organism evidence="15 16">
    <name type="scientific">Metapseudomonas otitidis</name>
    <dbReference type="NCBI Taxonomy" id="319939"/>
    <lineage>
        <taxon>Bacteria</taxon>
        <taxon>Pseudomonadati</taxon>
        <taxon>Pseudomonadota</taxon>
        <taxon>Gammaproteobacteria</taxon>
        <taxon>Pseudomonadales</taxon>
        <taxon>Pseudomonadaceae</taxon>
        <taxon>Metapseudomonas</taxon>
    </lineage>
</organism>
<keyword evidence="12" id="KW-0472">Membrane</keyword>
<evidence type="ECO:0000259" key="14">
    <source>
        <dbReference type="PROSITE" id="PS50885"/>
    </source>
</evidence>
<keyword evidence="10 12" id="KW-1133">Transmembrane helix</keyword>
<dbReference type="InterPro" id="IPR003661">
    <property type="entry name" value="HisK_dim/P_dom"/>
</dbReference>
<reference evidence="15 16" key="1">
    <citation type="journal article" date="2020" name="Microbiol. Resour. Announc.">
        <title>Complete genome sequence of Pseudomonas otitidis strain MrB4, isolated from Lake Biwa in Japan.</title>
        <authorList>
            <person name="Miyazaki K."/>
            <person name="Hase E."/>
            <person name="Maruya T."/>
        </authorList>
    </citation>
    <scope>NUCLEOTIDE SEQUENCE [LARGE SCALE GENOMIC DNA]</scope>
    <source>
        <strain evidence="15 16">MrB4</strain>
    </source>
</reference>
<comment type="catalytic activity">
    <reaction evidence="1">
        <text>ATP + protein L-histidine = ADP + protein N-phospho-L-histidine.</text>
        <dbReference type="EC" id="2.7.13.3"/>
    </reaction>
</comment>
<dbReference type="PROSITE" id="PS50109">
    <property type="entry name" value="HIS_KIN"/>
    <property type="match status" value="1"/>
</dbReference>
<evidence type="ECO:0000313" key="15">
    <source>
        <dbReference type="EMBL" id="BCA28688.1"/>
    </source>
</evidence>
<evidence type="ECO:0000256" key="8">
    <source>
        <dbReference type="ARBA" id="ARBA00022777"/>
    </source>
</evidence>
<dbReference type="InterPro" id="IPR050428">
    <property type="entry name" value="TCS_sensor_his_kinase"/>
</dbReference>
<protein>
    <recommendedName>
        <fullName evidence="3">histidine kinase</fullName>
        <ecNumber evidence="3">2.7.13.3</ecNumber>
    </recommendedName>
</protein>
<dbReference type="PANTHER" id="PTHR45436">
    <property type="entry name" value="SENSOR HISTIDINE KINASE YKOH"/>
    <property type="match status" value="1"/>
</dbReference>
<dbReference type="SUPFAM" id="SSF55874">
    <property type="entry name" value="ATPase domain of HSP90 chaperone/DNA topoisomerase II/histidine kinase"/>
    <property type="match status" value="1"/>
</dbReference>
<dbReference type="Pfam" id="PF08521">
    <property type="entry name" value="2CSK_N"/>
    <property type="match status" value="1"/>
</dbReference>
<evidence type="ECO:0000256" key="3">
    <source>
        <dbReference type="ARBA" id="ARBA00012438"/>
    </source>
</evidence>
<evidence type="ECO:0000256" key="2">
    <source>
        <dbReference type="ARBA" id="ARBA00004141"/>
    </source>
</evidence>
<keyword evidence="11" id="KW-0902">Two-component regulatory system</keyword>
<comment type="subcellular location">
    <subcellularLocation>
        <location evidence="2">Membrane</location>
        <topology evidence="2">Multi-pass membrane protein</topology>
    </subcellularLocation>
</comment>
<dbReference type="PROSITE" id="PS50885">
    <property type="entry name" value="HAMP"/>
    <property type="match status" value="1"/>
</dbReference>
<dbReference type="GeneID" id="57397882"/>
<proteinExistence type="predicted"/>
<evidence type="ECO:0000256" key="9">
    <source>
        <dbReference type="ARBA" id="ARBA00022840"/>
    </source>
</evidence>
<feature type="transmembrane region" description="Helical" evidence="12">
    <location>
        <begin position="164"/>
        <end position="187"/>
    </location>
</feature>
<dbReference type="Pfam" id="PF00512">
    <property type="entry name" value="HisKA"/>
    <property type="match status" value="1"/>
</dbReference>
<keyword evidence="8 15" id="KW-0418">Kinase</keyword>
<dbReference type="CDD" id="cd00082">
    <property type="entry name" value="HisKA"/>
    <property type="match status" value="1"/>
</dbReference>
<dbReference type="SMART" id="SM00388">
    <property type="entry name" value="HisKA"/>
    <property type="match status" value="1"/>
</dbReference>
<dbReference type="PANTHER" id="PTHR45436:SF14">
    <property type="entry name" value="SENSOR PROTEIN QSEC"/>
    <property type="match status" value="1"/>
</dbReference>
<dbReference type="InterPro" id="IPR013727">
    <property type="entry name" value="2CSK_N"/>
</dbReference>
<evidence type="ECO:0000256" key="6">
    <source>
        <dbReference type="ARBA" id="ARBA00022692"/>
    </source>
</evidence>
<dbReference type="KEGG" id="poj:PtoMrB4_26650"/>
<evidence type="ECO:0000256" key="12">
    <source>
        <dbReference type="SAM" id="Phobius"/>
    </source>
</evidence>
<dbReference type="EMBL" id="AP022642">
    <property type="protein sequence ID" value="BCA28688.1"/>
    <property type="molecule type" value="Genomic_DNA"/>
</dbReference>
<dbReference type="CDD" id="cd00075">
    <property type="entry name" value="HATPase"/>
    <property type="match status" value="1"/>
</dbReference>
<evidence type="ECO:0000259" key="13">
    <source>
        <dbReference type="PROSITE" id="PS50109"/>
    </source>
</evidence>
<accession>A0A679GK04</accession>
<dbReference type="GO" id="GO:0005886">
    <property type="term" value="C:plasma membrane"/>
    <property type="evidence" value="ECO:0007669"/>
    <property type="project" value="TreeGrafter"/>
</dbReference>
<evidence type="ECO:0000256" key="1">
    <source>
        <dbReference type="ARBA" id="ARBA00000085"/>
    </source>
</evidence>
<dbReference type="GO" id="GO:0000155">
    <property type="term" value="F:phosphorelay sensor kinase activity"/>
    <property type="evidence" value="ECO:0007669"/>
    <property type="project" value="InterPro"/>
</dbReference>